<protein>
    <recommendedName>
        <fullName evidence="1">F-box domain-containing protein</fullName>
    </recommendedName>
</protein>
<dbReference type="Proteomes" id="UP001050691">
    <property type="component" value="Unassembled WGS sequence"/>
</dbReference>
<keyword evidence="3" id="KW-1185">Reference proteome</keyword>
<organism evidence="2 3">
    <name type="scientific">Clathrus columnatus</name>
    <dbReference type="NCBI Taxonomy" id="1419009"/>
    <lineage>
        <taxon>Eukaryota</taxon>
        <taxon>Fungi</taxon>
        <taxon>Dikarya</taxon>
        <taxon>Basidiomycota</taxon>
        <taxon>Agaricomycotina</taxon>
        <taxon>Agaricomycetes</taxon>
        <taxon>Phallomycetidae</taxon>
        <taxon>Phallales</taxon>
        <taxon>Clathraceae</taxon>
        <taxon>Clathrus</taxon>
    </lineage>
</organism>
<name>A0AAV4ZY80_9AGAM</name>
<evidence type="ECO:0000259" key="1">
    <source>
        <dbReference type="PROSITE" id="PS50181"/>
    </source>
</evidence>
<dbReference type="Pfam" id="PF12937">
    <property type="entry name" value="F-box-like"/>
    <property type="match status" value="1"/>
</dbReference>
<comment type="caution">
    <text evidence="2">The sequence shown here is derived from an EMBL/GenBank/DDBJ whole genome shotgun (WGS) entry which is preliminary data.</text>
</comment>
<sequence length="447" mass="50996">MDRRTKALQIESVSPINQLPIEILVKIISFASSKRPFVTIPYQCTRFSRVCRRWRLAILDNAVFWKSIIINPRMTLVSFLELLGRSKTTSLEIKIGGSIPKIWRFIENFGSEAGRVKTVYLDLKDDNLLLDLLSFLPSLQNVFCSSRHLPDIEVSRTLRDKFHIKALQISIEGIQDLKMIEHFHGLRWLNLTFEISMSTRRSLADPSQFADLIHAPKLSYLDVLLPVNRSDENLNNLGGFDFSRINHICSGIGGPVPPFISGKHEASEPEDTSCFSFNRCRKSVGWIFDETLTSYPNQLNIALFEVGEDTPKHSFSVCFGKTTNLREIVLNTFDPKSHYLEAESFFKALTGVRTVCKLKILCGKDFESLCTFLGNPTICPNLERLTYSGLGEDSTWARIYFCLTTLLEKRSTADCFKPLEIDIKGFQRLPPEALRRIRNMGAQIVWK</sequence>
<dbReference type="InterPro" id="IPR032675">
    <property type="entry name" value="LRR_dom_sf"/>
</dbReference>
<dbReference type="EMBL" id="BPWL01000001">
    <property type="protein sequence ID" value="GJJ06012.1"/>
    <property type="molecule type" value="Genomic_DNA"/>
</dbReference>
<gene>
    <name evidence="2" type="ORF">Clacol_000199</name>
</gene>
<proteinExistence type="predicted"/>
<accession>A0AAV4ZY80</accession>
<dbReference type="InterPro" id="IPR001810">
    <property type="entry name" value="F-box_dom"/>
</dbReference>
<dbReference type="SUPFAM" id="SSF81383">
    <property type="entry name" value="F-box domain"/>
    <property type="match status" value="1"/>
</dbReference>
<feature type="domain" description="F-box" evidence="1">
    <location>
        <begin position="13"/>
        <end position="68"/>
    </location>
</feature>
<reference evidence="2" key="1">
    <citation type="submission" date="2021-10" db="EMBL/GenBank/DDBJ databases">
        <title>De novo Genome Assembly of Clathrus columnatus (Basidiomycota, Fungi) Using Illumina and Nanopore Sequence Data.</title>
        <authorList>
            <person name="Ogiso-Tanaka E."/>
            <person name="Itagaki H."/>
            <person name="Hosoya T."/>
            <person name="Hosaka K."/>
        </authorList>
    </citation>
    <scope>NUCLEOTIDE SEQUENCE</scope>
    <source>
        <strain evidence="2">MO-923</strain>
    </source>
</reference>
<dbReference type="AlphaFoldDB" id="A0AAV4ZY80"/>
<dbReference type="InterPro" id="IPR036047">
    <property type="entry name" value="F-box-like_dom_sf"/>
</dbReference>
<dbReference type="Gene3D" id="3.80.10.10">
    <property type="entry name" value="Ribonuclease Inhibitor"/>
    <property type="match status" value="1"/>
</dbReference>
<evidence type="ECO:0000313" key="2">
    <source>
        <dbReference type="EMBL" id="GJJ06012.1"/>
    </source>
</evidence>
<dbReference type="PROSITE" id="PS50181">
    <property type="entry name" value="FBOX"/>
    <property type="match status" value="1"/>
</dbReference>
<evidence type="ECO:0000313" key="3">
    <source>
        <dbReference type="Proteomes" id="UP001050691"/>
    </source>
</evidence>